<dbReference type="EMBL" id="JBFOCI010000006">
    <property type="protein sequence ID" value="MEW9807988.1"/>
    <property type="molecule type" value="Genomic_DNA"/>
</dbReference>
<evidence type="ECO:0000256" key="4">
    <source>
        <dbReference type="ARBA" id="ARBA00023004"/>
    </source>
</evidence>
<comment type="similarity">
    <text evidence="1 5">Belongs to the iron/ascorbate-dependent oxidoreductase family.</text>
</comment>
<dbReference type="InterPro" id="IPR026992">
    <property type="entry name" value="DIOX_N"/>
</dbReference>
<dbReference type="RefSeq" id="WP_367725191.1">
    <property type="nucleotide sequence ID" value="NZ_JBFOCI010000006.1"/>
</dbReference>
<evidence type="ECO:0000256" key="2">
    <source>
        <dbReference type="ARBA" id="ARBA00022723"/>
    </source>
</evidence>
<keyword evidence="7" id="KW-0223">Dioxygenase</keyword>
<keyword evidence="4 5" id="KW-0408">Iron</keyword>
<dbReference type="Pfam" id="PF03171">
    <property type="entry name" value="2OG-FeII_Oxy"/>
    <property type="match status" value="1"/>
</dbReference>
<evidence type="ECO:0000313" key="7">
    <source>
        <dbReference type="EMBL" id="MEW9807988.1"/>
    </source>
</evidence>
<feature type="domain" description="Fe2OG dioxygenase" evidence="6">
    <location>
        <begin position="171"/>
        <end position="274"/>
    </location>
</feature>
<dbReference type="Proteomes" id="UP001556196">
    <property type="component" value="Unassembled WGS sequence"/>
</dbReference>
<dbReference type="PANTHER" id="PTHR10209">
    <property type="entry name" value="OXIDOREDUCTASE, 2OG-FE II OXYGENASE FAMILY PROTEIN"/>
    <property type="match status" value="1"/>
</dbReference>
<accession>A0ABV3R402</accession>
<dbReference type="PRINTS" id="PR00682">
    <property type="entry name" value="IPNSYNTHASE"/>
</dbReference>
<dbReference type="PROSITE" id="PS51471">
    <property type="entry name" value="FE2OG_OXY"/>
    <property type="match status" value="1"/>
</dbReference>
<dbReference type="PANTHER" id="PTHR10209:SF881">
    <property type="entry name" value="FI07970P-RELATED"/>
    <property type="match status" value="1"/>
</dbReference>
<proteinExistence type="inferred from homology"/>
<dbReference type="Gene3D" id="2.60.120.330">
    <property type="entry name" value="B-lactam Antibiotic, Isopenicillin N Synthase, Chain"/>
    <property type="match status" value="1"/>
</dbReference>
<name>A0ABV3R402_9HYPH</name>
<keyword evidence="3 5" id="KW-0560">Oxidoreductase</keyword>
<dbReference type="Pfam" id="PF14226">
    <property type="entry name" value="DIOX_N"/>
    <property type="match status" value="1"/>
</dbReference>
<protein>
    <submittedName>
        <fullName evidence="7">Isopenicillin N synthase family dioxygenase</fullName>
    </submittedName>
</protein>
<dbReference type="InterPro" id="IPR005123">
    <property type="entry name" value="Oxoglu/Fe-dep_dioxygenase_dom"/>
</dbReference>
<evidence type="ECO:0000313" key="8">
    <source>
        <dbReference type="Proteomes" id="UP001556196"/>
    </source>
</evidence>
<dbReference type="InterPro" id="IPR027443">
    <property type="entry name" value="IPNS-like_sf"/>
</dbReference>
<comment type="caution">
    <text evidence="7">The sequence shown here is derived from an EMBL/GenBank/DDBJ whole genome shotgun (WGS) entry which is preliminary data.</text>
</comment>
<evidence type="ECO:0000256" key="3">
    <source>
        <dbReference type="ARBA" id="ARBA00023002"/>
    </source>
</evidence>
<evidence type="ECO:0000256" key="5">
    <source>
        <dbReference type="RuleBase" id="RU003682"/>
    </source>
</evidence>
<evidence type="ECO:0000259" key="6">
    <source>
        <dbReference type="PROSITE" id="PS51471"/>
    </source>
</evidence>
<evidence type="ECO:0000256" key="1">
    <source>
        <dbReference type="ARBA" id="ARBA00008056"/>
    </source>
</evidence>
<dbReference type="InterPro" id="IPR044861">
    <property type="entry name" value="IPNS-like_FE2OG_OXY"/>
</dbReference>
<keyword evidence="8" id="KW-1185">Reference proteome</keyword>
<dbReference type="GO" id="GO:0051213">
    <property type="term" value="F:dioxygenase activity"/>
    <property type="evidence" value="ECO:0007669"/>
    <property type="project" value="UniProtKB-KW"/>
</dbReference>
<keyword evidence="2 5" id="KW-0479">Metal-binding</keyword>
<organism evidence="7 8">
    <name type="scientific">Mesorhizobium marinum</name>
    <dbReference type="NCBI Taxonomy" id="3228790"/>
    <lineage>
        <taxon>Bacteria</taxon>
        <taxon>Pseudomonadati</taxon>
        <taxon>Pseudomonadota</taxon>
        <taxon>Alphaproteobacteria</taxon>
        <taxon>Hyphomicrobiales</taxon>
        <taxon>Phyllobacteriaceae</taxon>
        <taxon>Mesorhizobium</taxon>
    </lineage>
</organism>
<gene>
    <name evidence="7" type="ORF">ABUE31_18535</name>
</gene>
<dbReference type="SUPFAM" id="SSF51197">
    <property type="entry name" value="Clavaminate synthase-like"/>
    <property type="match status" value="1"/>
</dbReference>
<sequence length="327" mass="34979">MLSEIPVIDVSALVAGDPHGAAAAAAEIAAACRDIGFFYVVGHPVQPSLMSRAFAASAVFFDQPDAAKRSVLYTAAGNRGYVPMRGEALDPGRPADLKEAFNIGLELPPDDPELVAGRMFRASNRWPGLAGFRDTMLAYFDACHGLGRMLHRAFALDLGLAPGFFENKLDRPMAVLRLLHYPPATAPVEAGQLGAGEHTDYGCVTLLTTDGVGGLEVRTRAGEWLKAPHVPGAFVCNIGDCLMRRTNDIYASTPHRVVSPSGRERYSIAFFLDPNPHAEIACLPGCANKERPPRYAPIRGDAFLASRLSPTYEKSGLSSTSKTARAG</sequence>
<reference evidence="7 8" key="1">
    <citation type="submission" date="2024-06" db="EMBL/GenBank/DDBJ databases">
        <authorList>
            <person name="Tuo L."/>
        </authorList>
    </citation>
    <scope>NUCLEOTIDE SEQUENCE [LARGE SCALE GENOMIC DNA]</scope>
    <source>
        <strain evidence="7 8">ZMM04-5</strain>
    </source>
</reference>